<evidence type="ECO:0000313" key="1">
    <source>
        <dbReference type="Ensembl" id="ENSSLDP00000026335.1"/>
    </source>
</evidence>
<reference evidence="1" key="1">
    <citation type="submission" date="2025-08" db="UniProtKB">
        <authorList>
            <consortium name="Ensembl"/>
        </authorList>
    </citation>
    <scope>IDENTIFICATION</scope>
</reference>
<dbReference type="Ensembl" id="ENSSLDT00000027144.1">
    <property type="protein sequence ID" value="ENSSLDP00000026335.1"/>
    <property type="gene ID" value="ENSSLDG00000020464.1"/>
</dbReference>
<name>A0A3B4Y655_SERLL</name>
<dbReference type="AlphaFoldDB" id="A0A3B4Y655"/>
<dbReference type="Proteomes" id="UP000261360">
    <property type="component" value="Unplaced"/>
</dbReference>
<evidence type="ECO:0000313" key="2">
    <source>
        <dbReference type="Proteomes" id="UP000261360"/>
    </source>
</evidence>
<keyword evidence="2" id="KW-1185">Reference proteome</keyword>
<sequence>MHQWVLVWENISTYCVCICVKMFRQQDWQISSLDERRWILHRGSGLCREQS</sequence>
<organism evidence="1 2">
    <name type="scientific">Seriola lalandi dorsalis</name>
    <dbReference type="NCBI Taxonomy" id="1841481"/>
    <lineage>
        <taxon>Eukaryota</taxon>
        <taxon>Metazoa</taxon>
        <taxon>Chordata</taxon>
        <taxon>Craniata</taxon>
        <taxon>Vertebrata</taxon>
        <taxon>Euteleostomi</taxon>
        <taxon>Actinopterygii</taxon>
        <taxon>Neopterygii</taxon>
        <taxon>Teleostei</taxon>
        <taxon>Neoteleostei</taxon>
        <taxon>Acanthomorphata</taxon>
        <taxon>Carangaria</taxon>
        <taxon>Carangiformes</taxon>
        <taxon>Carangidae</taxon>
        <taxon>Seriola</taxon>
    </lineage>
</organism>
<reference evidence="1" key="2">
    <citation type="submission" date="2025-09" db="UniProtKB">
        <authorList>
            <consortium name="Ensembl"/>
        </authorList>
    </citation>
    <scope>IDENTIFICATION</scope>
</reference>
<protein>
    <submittedName>
        <fullName evidence="1">Uncharacterized protein</fullName>
    </submittedName>
</protein>
<proteinExistence type="predicted"/>
<accession>A0A3B4Y655</accession>